<dbReference type="GO" id="GO:0005737">
    <property type="term" value="C:cytoplasm"/>
    <property type="evidence" value="ECO:0007669"/>
    <property type="project" value="TreeGrafter"/>
</dbReference>
<proteinExistence type="predicted"/>
<dbReference type="GO" id="GO:0017183">
    <property type="term" value="P:protein histidyl modification to diphthamide"/>
    <property type="evidence" value="ECO:0007669"/>
    <property type="project" value="TreeGrafter"/>
</dbReference>
<gene>
    <name evidence="4" type="ORF">AJ80_02076</name>
</gene>
<dbReference type="InterPro" id="IPR015943">
    <property type="entry name" value="WD40/YVTN_repeat-like_dom_sf"/>
</dbReference>
<dbReference type="GO" id="GO:0061685">
    <property type="term" value="F:diphthine methylesterase activity"/>
    <property type="evidence" value="ECO:0007669"/>
    <property type="project" value="TreeGrafter"/>
</dbReference>
<dbReference type="PANTHER" id="PTHR46042">
    <property type="entry name" value="DIPHTHINE METHYLTRANSFERASE"/>
    <property type="match status" value="1"/>
</dbReference>
<evidence type="ECO:0000313" key="4">
    <source>
        <dbReference type="EMBL" id="PGH23828.1"/>
    </source>
</evidence>
<name>A0A2B7YSG6_POLH7</name>
<dbReference type="InterPro" id="IPR052415">
    <property type="entry name" value="Diphthine_MTase"/>
</dbReference>
<evidence type="ECO:0000256" key="2">
    <source>
        <dbReference type="ARBA" id="ARBA00022737"/>
    </source>
</evidence>
<dbReference type="InterPro" id="IPR036322">
    <property type="entry name" value="WD40_repeat_dom_sf"/>
</dbReference>
<dbReference type="EMBL" id="PDNA01000019">
    <property type="protein sequence ID" value="PGH23828.1"/>
    <property type="molecule type" value="Genomic_DNA"/>
</dbReference>
<reference evidence="4 5" key="1">
    <citation type="submission" date="2017-10" db="EMBL/GenBank/DDBJ databases">
        <title>Comparative genomics in systemic dimorphic fungi from Ajellomycetaceae.</title>
        <authorList>
            <person name="Munoz J.F."/>
            <person name="Mcewen J.G."/>
            <person name="Clay O.K."/>
            <person name="Cuomo C.A."/>
        </authorList>
    </citation>
    <scope>NUCLEOTIDE SEQUENCE [LARGE SCALE GENOMIC DNA]</scope>
    <source>
        <strain evidence="4 5">UAMH7299</strain>
    </source>
</reference>
<protein>
    <submittedName>
        <fullName evidence="4">Uncharacterized protein</fullName>
    </submittedName>
</protein>
<keyword evidence="5" id="KW-1185">Reference proteome</keyword>
<dbReference type="Gene3D" id="2.130.10.10">
    <property type="entry name" value="YVTN repeat-like/Quinoprotein amine dehydrogenase"/>
    <property type="match status" value="1"/>
</dbReference>
<evidence type="ECO:0000313" key="5">
    <source>
        <dbReference type="Proteomes" id="UP000224634"/>
    </source>
</evidence>
<sequence length="427" mass="46791">MAGSEPVHSLLTIFLKQPPSCLEFCPTAPNYLVIGTYLLQETKLEDSESPQQTKTGSVQLFQLDPKTPSLLQIQRIPLPHAVFDLHFSPRNPSIFAIATSAASVSLFRVQTSHDDNNKDAGTCPPHPKITPLQTISVHDDPTIPVLYLAWAPPAITLRRDASTDAFAVCFSDGQISIFNTNPPNYEFSTSEMSERQLLPTGPAIVEVWYVAFHSIHGNEAPLLFSGDDFGCLTAHEFSADRGDWTDGEFPLESLKTSDRGRYHGAGVTAILPLYSNETGTVLLTGSYDENIRVVHRTAAGKWEVFAEKSLGGGVWRLKCLDSQPSSVLREGAENEHSYLILASCMHAGTRVLRVSCLAGGESGSEDNTWEIEILHEFTEHESMNYASDVFRGNAGPGRQGSISKDLDLLVVSSSFYDMRVCVWKAGV</sequence>
<dbReference type="AlphaFoldDB" id="A0A2B7YSG6"/>
<keyword evidence="1" id="KW-0853">WD repeat</keyword>
<evidence type="ECO:0000256" key="1">
    <source>
        <dbReference type="ARBA" id="ARBA00022574"/>
    </source>
</evidence>
<accession>A0A2B7YSG6</accession>
<keyword evidence="2" id="KW-0677">Repeat</keyword>
<dbReference type="SUPFAM" id="SSF50978">
    <property type="entry name" value="WD40 repeat-like"/>
    <property type="match status" value="1"/>
</dbReference>
<evidence type="ECO:0000256" key="3">
    <source>
        <dbReference type="ARBA" id="ARBA00043952"/>
    </source>
</evidence>
<organism evidence="4 5">
    <name type="scientific">Polytolypa hystricis (strain UAMH7299)</name>
    <dbReference type="NCBI Taxonomy" id="1447883"/>
    <lineage>
        <taxon>Eukaryota</taxon>
        <taxon>Fungi</taxon>
        <taxon>Dikarya</taxon>
        <taxon>Ascomycota</taxon>
        <taxon>Pezizomycotina</taxon>
        <taxon>Eurotiomycetes</taxon>
        <taxon>Eurotiomycetidae</taxon>
        <taxon>Onygenales</taxon>
        <taxon>Onygenales incertae sedis</taxon>
        <taxon>Polytolypa</taxon>
    </lineage>
</organism>
<dbReference type="STRING" id="1447883.A0A2B7YSG6"/>
<comment type="caution">
    <text evidence="4">The sequence shown here is derived from an EMBL/GenBank/DDBJ whole genome shotgun (WGS) entry which is preliminary data.</text>
</comment>
<comment type="pathway">
    <text evidence="3">Protein modification.</text>
</comment>
<dbReference type="Proteomes" id="UP000224634">
    <property type="component" value="Unassembled WGS sequence"/>
</dbReference>
<dbReference type="PANTHER" id="PTHR46042:SF1">
    <property type="entry name" value="DIPHTHINE METHYLTRANSFERASE"/>
    <property type="match status" value="1"/>
</dbReference>
<dbReference type="OrthoDB" id="1930760at2759"/>